<keyword evidence="2" id="KW-1185">Reference proteome</keyword>
<dbReference type="SUPFAM" id="SSF51905">
    <property type="entry name" value="FAD/NAD(P)-binding domain"/>
    <property type="match status" value="1"/>
</dbReference>
<dbReference type="Proteomes" id="UP000032946">
    <property type="component" value="Chromosome"/>
</dbReference>
<dbReference type="EMBL" id="FO818640">
    <property type="protein sequence ID" value="CDM95624.1"/>
    <property type="molecule type" value="Genomic_DNA"/>
</dbReference>
<organism evidence="1 2">
    <name type="scientific">Limnospira indica PCC 8005</name>
    <dbReference type="NCBI Taxonomy" id="376219"/>
    <lineage>
        <taxon>Bacteria</taxon>
        <taxon>Bacillati</taxon>
        <taxon>Cyanobacteriota</taxon>
        <taxon>Cyanophyceae</taxon>
        <taxon>Oscillatoriophycideae</taxon>
        <taxon>Oscillatoriales</taxon>
        <taxon>Sirenicapillariaceae</taxon>
        <taxon>Limnospira</taxon>
    </lineage>
</organism>
<protein>
    <recommendedName>
        <fullName evidence="3">FAD-dependent oxidoreductase</fullName>
    </recommendedName>
</protein>
<dbReference type="Pfam" id="PF12831">
    <property type="entry name" value="FAD_oxidored"/>
    <property type="match status" value="1"/>
</dbReference>
<reference evidence="1 2" key="1">
    <citation type="submission" date="2014-02" db="EMBL/GenBank/DDBJ databases">
        <authorList>
            <person name="Genoscope - CEA"/>
        </authorList>
    </citation>
    <scope>NUCLEOTIDE SEQUENCE [LARGE SCALE GENOMIC DNA]</scope>
    <source>
        <strain evidence="1 2">PCC 8005</strain>
    </source>
</reference>
<dbReference type="Gene3D" id="3.50.50.60">
    <property type="entry name" value="FAD/NAD(P)-binding domain"/>
    <property type="match status" value="1"/>
</dbReference>
<dbReference type="PANTHER" id="PTHR42716:SF3">
    <property type="entry name" value="SLL1913 PROTEIN"/>
    <property type="match status" value="1"/>
</dbReference>
<dbReference type="AlphaFoldDB" id="A0A9P1P177"/>
<dbReference type="GO" id="GO:0009435">
    <property type="term" value="P:NAD+ biosynthetic process"/>
    <property type="evidence" value="ECO:0007669"/>
    <property type="project" value="InterPro"/>
</dbReference>
<proteinExistence type="predicted"/>
<dbReference type="GO" id="GO:0008734">
    <property type="term" value="F:L-aspartate oxidase activity"/>
    <property type="evidence" value="ECO:0007669"/>
    <property type="project" value="InterPro"/>
</dbReference>
<dbReference type="InterPro" id="IPR036188">
    <property type="entry name" value="FAD/NAD-bd_sf"/>
</dbReference>
<dbReference type="PANTHER" id="PTHR42716">
    <property type="entry name" value="L-ASPARTATE OXIDASE"/>
    <property type="match status" value="1"/>
</dbReference>
<sequence length="602" mass="66683">MEQLQTDVLVVGGGAGGTAAALQSARGGANTILVSEFSWLGGMLTSAGVAAPDGNELVAFQTGLWGAFLRELRQKQPTGLDWGWVSFFNYDPRIGAQIWSDWVKSQKNLHWISGYAPLEVLRKGDRITGVRFPDFTINAQVTIDATELGDILAQGEIPYRWGWEWQQQWQEPSAPIQSSQFTDNCPVQDPTWVVLLQDFGETQAPAIKPTPEADFSKFQGAWDGYDPQQFLNYGRLPGGLMMINWPHKGNDYGVGLDRLIASAPQKQAFWRESLQHSLNFAAFIQQHLGRRYGLAESIFPHTMSAWKTDLGLTPQQLGAFAIHPYYRESRRLCGVQTITENHILPVSGSRVAALPIDHNGQCEAIAIGNYPNDHHYSAGLLPVKLKLLRWGGRWTGTPFTIPYRTLIPETTEGLIVAEKNISVSHIANGATRLQPVVLGIGQAAGMAAALSVQQRISPRMLSVRSLQQALLTDPIAPAAIIPLFNLTGDRADWLKWQQYYLDHPQAYPITGEVPPPDPHPTQLISPSLSEFSGQFHRHPDQEYSLTLSQPHSLLGQVLSLVTLHPHINQQLQTIPTATPITVWGRHNSAGRWLLVEVIKELC</sequence>
<gene>
    <name evidence="1" type="ORF">ARTHRO_40029</name>
</gene>
<evidence type="ECO:0000313" key="1">
    <source>
        <dbReference type="EMBL" id="CDM95624.1"/>
    </source>
</evidence>
<evidence type="ECO:0008006" key="3">
    <source>
        <dbReference type="Google" id="ProtNLM"/>
    </source>
</evidence>
<accession>A0A9P1P177</accession>
<dbReference type="InterPro" id="IPR005288">
    <property type="entry name" value="NadB"/>
</dbReference>
<name>A0A9P1P177_9CYAN</name>
<dbReference type="RefSeq" id="WP_008051396.1">
    <property type="nucleotide sequence ID" value="NZ_FO818640.1"/>
</dbReference>
<evidence type="ECO:0000313" key="2">
    <source>
        <dbReference type="Proteomes" id="UP000032946"/>
    </source>
</evidence>